<feature type="domain" description="Major facilitator superfamily (MFS) profile" evidence="8">
    <location>
        <begin position="184"/>
        <end position="382"/>
    </location>
</feature>
<keyword evidence="5 7" id="KW-1133">Transmembrane helix</keyword>
<keyword evidence="3" id="KW-1003">Cell membrane</keyword>
<gene>
    <name evidence="9" type="ORF">ENP47_07950</name>
</gene>
<evidence type="ECO:0000256" key="7">
    <source>
        <dbReference type="SAM" id="Phobius"/>
    </source>
</evidence>
<dbReference type="Gene3D" id="1.20.1250.20">
    <property type="entry name" value="MFS general substrate transporter like domains"/>
    <property type="match status" value="1"/>
</dbReference>
<protein>
    <submittedName>
        <fullName evidence="9">MFS transporter</fullName>
    </submittedName>
</protein>
<feature type="transmembrane region" description="Helical" evidence="7">
    <location>
        <begin position="290"/>
        <end position="313"/>
    </location>
</feature>
<evidence type="ECO:0000256" key="6">
    <source>
        <dbReference type="ARBA" id="ARBA00023136"/>
    </source>
</evidence>
<dbReference type="InterPro" id="IPR036259">
    <property type="entry name" value="MFS_trans_sf"/>
</dbReference>
<evidence type="ECO:0000313" key="9">
    <source>
        <dbReference type="EMBL" id="HEF65512.1"/>
    </source>
</evidence>
<feature type="transmembrane region" description="Helical" evidence="7">
    <location>
        <begin position="152"/>
        <end position="171"/>
    </location>
</feature>
<dbReference type="Pfam" id="PF05977">
    <property type="entry name" value="MFS_3"/>
    <property type="match status" value="1"/>
</dbReference>
<feature type="transmembrane region" description="Helical" evidence="7">
    <location>
        <begin position="83"/>
        <end position="101"/>
    </location>
</feature>
<feature type="domain" description="Major facilitator superfamily (MFS) profile" evidence="8">
    <location>
        <begin position="1"/>
        <end position="176"/>
    </location>
</feature>
<evidence type="ECO:0000256" key="5">
    <source>
        <dbReference type="ARBA" id="ARBA00022989"/>
    </source>
</evidence>
<proteinExistence type="predicted"/>
<dbReference type="CDD" id="cd06173">
    <property type="entry name" value="MFS_MefA_like"/>
    <property type="match status" value="1"/>
</dbReference>
<evidence type="ECO:0000256" key="1">
    <source>
        <dbReference type="ARBA" id="ARBA00004651"/>
    </source>
</evidence>
<evidence type="ECO:0000256" key="2">
    <source>
        <dbReference type="ARBA" id="ARBA00022448"/>
    </source>
</evidence>
<sequence>MLISNVGSWLQLVAQGWLILALTNSPLYLGLYGLLRSVPTLTITLIGGAIADRIDRRKILLVTQSSAAALALLLGFLDLSGLVRAWHILAIAFATATVMAFDNPARQAMVPGLVGNERVPSAVGLNSAAWNAAAVIGPSLAGMLVAAAGTGWAFVLNGLSYLPVIWAVWTLHPARPSGTTSAPLLAHVAIGVHAVRRDRRLLGLLTLLAVPTFLGRPYLQLMPVFARDVLHTSAAGYGTLMGINGAGALAGALLVGRVSKYQKRGQLLFVVNIAFATTLIAFAASHQLVLSAVLLFAIGASQTLLMALTNTLLQLIVPDELRGRVMALYTLIPMGFMPLGTMALGSIGDVLGVPFTVAVAAGLALGFTFAGRRLFPEVYRLP</sequence>
<dbReference type="GO" id="GO:0005886">
    <property type="term" value="C:plasma membrane"/>
    <property type="evidence" value="ECO:0007669"/>
    <property type="project" value="UniProtKB-SubCell"/>
</dbReference>
<dbReference type="GO" id="GO:0022857">
    <property type="term" value="F:transmembrane transporter activity"/>
    <property type="evidence" value="ECO:0007669"/>
    <property type="project" value="InterPro"/>
</dbReference>
<evidence type="ECO:0000256" key="4">
    <source>
        <dbReference type="ARBA" id="ARBA00022692"/>
    </source>
</evidence>
<dbReference type="AlphaFoldDB" id="A0A7C1XRF9"/>
<dbReference type="InterPro" id="IPR020846">
    <property type="entry name" value="MFS_dom"/>
</dbReference>
<comment type="subcellular location">
    <subcellularLocation>
        <location evidence="1">Cell membrane</location>
        <topology evidence="1">Multi-pass membrane protein</topology>
    </subcellularLocation>
</comment>
<feature type="transmembrane region" description="Helical" evidence="7">
    <location>
        <begin position="350"/>
        <end position="370"/>
    </location>
</feature>
<keyword evidence="4 7" id="KW-0812">Transmembrane</keyword>
<name>A0A7C1XRF9_THERO</name>
<evidence type="ECO:0000259" key="8">
    <source>
        <dbReference type="PROSITE" id="PS50850"/>
    </source>
</evidence>
<keyword evidence="6 7" id="KW-0472">Membrane</keyword>
<feature type="transmembrane region" description="Helical" evidence="7">
    <location>
        <begin position="325"/>
        <end position="344"/>
    </location>
</feature>
<organism evidence="9">
    <name type="scientific">Thermomicrobium roseum</name>
    <dbReference type="NCBI Taxonomy" id="500"/>
    <lineage>
        <taxon>Bacteria</taxon>
        <taxon>Pseudomonadati</taxon>
        <taxon>Thermomicrobiota</taxon>
        <taxon>Thermomicrobia</taxon>
        <taxon>Thermomicrobiales</taxon>
        <taxon>Thermomicrobiaceae</taxon>
        <taxon>Thermomicrobium</taxon>
    </lineage>
</organism>
<feature type="transmembrane region" description="Helical" evidence="7">
    <location>
        <begin position="234"/>
        <end position="255"/>
    </location>
</feature>
<feature type="transmembrane region" description="Helical" evidence="7">
    <location>
        <begin position="267"/>
        <end position="284"/>
    </location>
</feature>
<dbReference type="InterPro" id="IPR022324">
    <property type="entry name" value="Bacilysin_exporter_BacE_put"/>
</dbReference>
<accession>A0A7C1XRF9</accession>
<dbReference type="InterPro" id="IPR010290">
    <property type="entry name" value="TM_effector"/>
</dbReference>
<dbReference type="EMBL" id="DSJL01000011">
    <property type="protein sequence ID" value="HEF65512.1"/>
    <property type="molecule type" value="Genomic_DNA"/>
</dbReference>
<dbReference type="PANTHER" id="PTHR23513:SF11">
    <property type="entry name" value="STAPHYLOFERRIN A TRANSPORTER"/>
    <property type="match status" value="1"/>
</dbReference>
<dbReference type="PRINTS" id="PR01988">
    <property type="entry name" value="EXPORTERBACE"/>
</dbReference>
<dbReference type="PROSITE" id="PS50850">
    <property type="entry name" value="MFS"/>
    <property type="match status" value="2"/>
</dbReference>
<dbReference type="SUPFAM" id="SSF103473">
    <property type="entry name" value="MFS general substrate transporter"/>
    <property type="match status" value="1"/>
</dbReference>
<feature type="transmembrane region" description="Helical" evidence="7">
    <location>
        <begin position="201"/>
        <end position="219"/>
    </location>
</feature>
<keyword evidence="2" id="KW-0813">Transport</keyword>
<dbReference type="PANTHER" id="PTHR23513">
    <property type="entry name" value="INTEGRAL MEMBRANE EFFLUX PROTEIN-RELATED"/>
    <property type="match status" value="1"/>
</dbReference>
<feature type="transmembrane region" description="Helical" evidence="7">
    <location>
        <begin position="122"/>
        <end position="146"/>
    </location>
</feature>
<evidence type="ECO:0000256" key="3">
    <source>
        <dbReference type="ARBA" id="ARBA00022475"/>
    </source>
</evidence>
<comment type="caution">
    <text evidence="9">The sequence shown here is derived from an EMBL/GenBank/DDBJ whole genome shotgun (WGS) entry which is preliminary data.</text>
</comment>
<reference evidence="9" key="1">
    <citation type="journal article" date="2020" name="mSystems">
        <title>Genome- and Community-Level Interaction Insights into Carbon Utilization and Element Cycling Functions of Hydrothermarchaeota in Hydrothermal Sediment.</title>
        <authorList>
            <person name="Zhou Z."/>
            <person name="Liu Y."/>
            <person name="Xu W."/>
            <person name="Pan J."/>
            <person name="Luo Z.H."/>
            <person name="Li M."/>
        </authorList>
    </citation>
    <scope>NUCLEOTIDE SEQUENCE [LARGE SCALE GENOMIC DNA]</scope>
    <source>
        <strain evidence="9">SpSt-222</strain>
    </source>
</reference>
<feature type="transmembrane region" description="Helical" evidence="7">
    <location>
        <begin position="59"/>
        <end position="77"/>
    </location>
</feature>